<comment type="catalytic activity">
    <reaction evidence="2">
        <text>beta-D-GlcNAc-(1-&gt;4)-Mur2Ac(oyl-L-Ala-gamma-D-Glu-L-Lys-D-Ala-D-Ala)-di-trans,octa-cis-undecaprenyl diphosphate + L-glutamine + ATP + H2O = beta-D-GlcNAc-(1-&gt;4)-Mur2Ac(oyl-L-Ala-D-isoglutaminyl-L-Lys-D-Ala-D-Ala)-di-trans,octa-cis-undecaprenyl diphosphate + L-glutamate + ADP + phosphate + H(+)</text>
        <dbReference type="Rhea" id="RHEA:57928"/>
        <dbReference type="ChEBI" id="CHEBI:15377"/>
        <dbReference type="ChEBI" id="CHEBI:15378"/>
        <dbReference type="ChEBI" id="CHEBI:29985"/>
        <dbReference type="ChEBI" id="CHEBI:30616"/>
        <dbReference type="ChEBI" id="CHEBI:43474"/>
        <dbReference type="ChEBI" id="CHEBI:58359"/>
        <dbReference type="ChEBI" id="CHEBI:60033"/>
        <dbReference type="ChEBI" id="CHEBI:62233"/>
        <dbReference type="ChEBI" id="CHEBI:456216"/>
        <dbReference type="EC" id="6.3.5.13"/>
    </reaction>
</comment>
<name>A0A2H0RAV6_UNCKA</name>
<dbReference type="EC" id="3.5.1.2" evidence="2"/>
<dbReference type="EMBL" id="PCXU01000022">
    <property type="protein sequence ID" value="PIR43486.1"/>
    <property type="molecule type" value="Genomic_DNA"/>
</dbReference>
<keyword evidence="4" id="KW-0808">Transferase</keyword>
<feature type="domain" description="CobB/CobQ-like glutamine amidotransferase" evidence="3">
    <location>
        <begin position="3"/>
        <end position="208"/>
    </location>
</feature>
<dbReference type="AlphaFoldDB" id="A0A2H0RAV6"/>
<dbReference type="PANTHER" id="PTHR21343:SF9">
    <property type="entry name" value="LIPID II ISOGLUTAMINYL SYNTHASE (GLUTAMINE-HYDROLYZING) SUBUNIT GATD"/>
    <property type="match status" value="1"/>
</dbReference>
<dbReference type="GO" id="GO:0140282">
    <property type="term" value="F:carbon-nitrogen ligase activity on lipid II"/>
    <property type="evidence" value="ECO:0007669"/>
    <property type="project" value="UniProtKB-UniRule"/>
</dbReference>
<evidence type="ECO:0000256" key="1">
    <source>
        <dbReference type="ARBA" id="ARBA00022962"/>
    </source>
</evidence>
<keyword evidence="2" id="KW-0573">Peptidoglycan synthesis</keyword>
<proteinExistence type="inferred from homology"/>
<evidence type="ECO:0000259" key="3">
    <source>
        <dbReference type="Pfam" id="PF07685"/>
    </source>
</evidence>
<dbReference type="GO" id="GO:0004359">
    <property type="term" value="F:glutaminase activity"/>
    <property type="evidence" value="ECO:0007669"/>
    <property type="project" value="UniProtKB-UniRule"/>
</dbReference>
<dbReference type="InterPro" id="IPR029062">
    <property type="entry name" value="Class_I_gatase-like"/>
</dbReference>
<dbReference type="PANTHER" id="PTHR21343">
    <property type="entry name" value="DETHIOBIOTIN SYNTHETASE"/>
    <property type="match status" value="1"/>
</dbReference>
<gene>
    <name evidence="2" type="primary">gatD</name>
    <name evidence="4" type="ORF">COV24_02465</name>
</gene>
<comment type="caution">
    <text evidence="4">The sequence shown here is derived from an EMBL/GenBank/DDBJ whole genome shotgun (WGS) entry which is preliminary data.</text>
</comment>
<dbReference type="InterPro" id="IPR011698">
    <property type="entry name" value="GATase_3"/>
</dbReference>
<comment type="catalytic activity">
    <reaction evidence="2">
        <text>L-glutamine + H2O = L-glutamate + NH4(+)</text>
        <dbReference type="Rhea" id="RHEA:15889"/>
        <dbReference type="ChEBI" id="CHEBI:15377"/>
        <dbReference type="ChEBI" id="CHEBI:28938"/>
        <dbReference type="ChEBI" id="CHEBI:29985"/>
        <dbReference type="ChEBI" id="CHEBI:58359"/>
        <dbReference type="EC" id="3.5.1.2"/>
    </reaction>
</comment>
<evidence type="ECO:0000313" key="5">
    <source>
        <dbReference type="Proteomes" id="UP000230214"/>
    </source>
</evidence>
<dbReference type="GO" id="GO:0009252">
    <property type="term" value="P:peptidoglycan biosynthetic process"/>
    <property type="evidence" value="ECO:0007669"/>
    <property type="project" value="UniProtKB-UniRule"/>
</dbReference>
<comment type="similarity">
    <text evidence="2">Belongs to the CobB/CobQ family. GatD subfamily.</text>
</comment>
<feature type="binding site" evidence="2">
    <location>
        <position position="128"/>
    </location>
    <ligand>
        <name>substrate</name>
    </ligand>
</feature>
<dbReference type="SUPFAM" id="SSF52317">
    <property type="entry name" value="Class I glutamine amidotransferase-like"/>
    <property type="match status" value="1"/>
</dbReference>
<accession>A0A2H0RAV6</accession>
<keyword evidence="2" id="KW-0378">Hydrolase</keyword>
<comment type="pathway">
    <text evidence="2">Cell wall biogenesis; peptidoglycan biosynthesis.</text>
</comment>
<protein>
    <recommendedName>
        <fullName evidence="2">Lipid II isoglutaminyl synthase (glutamine-hydrolyzing) subunit GatD</fullName>
        <ecNumber evidence="2">6.3.5.13</ecNumber>
    </recommendedName>
    <alternativeName>
        <fullName evidence="2">Lipid II isoglutaminyl synthase glutaminase subunit</fullName>
        <ecNumber evidence="2">3.5.1.2</ecNumber>
    </alternativeName>
</protein>
<comment type="subunit">
    <text evidence="2">Forms a heterodimer with MurT.</text>
</comment>
<dbReference type="UniPathway" id="UPA00219"/>
<comment type="function">
    <text evidence="2">The lipid II isoglutaminyl synthase complex catalyzes the formation of alpha-D-isoglutamine in the cell wall lipid II stem peptide. The GatD subunit catalyzes the hydrolysis of glutamine to glutamate and ammonia. The resulting ammonia molecule is channeled to the active site of MurT.</text>
</comment>
<keyword evidence="1 2" id="KW-0315">Glutamine amidotransferase</keyword>
<sequence length="247" mass="28524">MFKIAHLYPKELNLYGDTGNVYYVKYFLNKFGIKSGIYEIGIGDVLDDTYDFIFAGGGPDSLQNKIYQDFLTRKSFLIKHIHRGKPSLFICGSYQLMGKYYLTADKKKIKGLNIFDIVTKSPPDQKHRLVGNSIITLNESVIKPNYNFDTRIIGFQNHNGRTYLNSKVKNIGKSKNLYLGNNDVDYGEGLLFKKTLCSYLHGPLLVKNPQLAYYLLYDYLKNKKKVPMYNFFAEYISHKNILLKNES</sequence>
<evidence type="ECO:0000313" key="4">
    <source>
        <dbReference type="EMBL" id="PIR43486.1"/>
    </source>
</evidence>
<dbReference type="EC" id="6.3.5.13" evidence="2"/>
<reference evidence="4 5" key="1">
    <citation type="submission" date="2017-09" db="EMBL/GenBank/DDBJ databases">
        <title>Depth-based differentiation of microbial function through sediment-hosted aquifers and enrichment of novel symbionts in the deep terrestrial subsurface.</title>
        <authorList>
            <person name="Probst A.J."/>
            <person name="Ladd B."/>
            <person name="Jarett J.K."/>
            <person name="Geller-Mcgrath D.E."/>
            <person name="Sieber C.M."/>
            <person name="Emerson J.B."/>
            <person name="Anantharaman K."/>
            <person name="Thomas B.C."/>
            <person name="Malmstrom R."/>
            <person name="Stieglmeier M."/>
            <person name="Klingl A."/>
            <person name="Woyke T."/>
            <person name="Ryan C.M."/>
            <person name="Banfield J.F."/>
        </authorList>
    </citation>
    <scope>NUCLEOTIDE SEQUENCE [LARGE SCALE GENOMIC DNA]</scope>
    <source>
        <strain evidence="4">CG10_big_fil_rev_8_21_14_0_10_32_10</strain>
    </source>
</reference>
<feature type="active site" description="Nucleophile" evidence="2">
    <location>
        <position position="91"/>
    </location>
</feature>
<keyword evidence="2" id="KW-0436">Ligase</keyword>
<organism evidence="4 5">
    <name type="scientific">candidate division WWE3 bacterium CG10_big_fil_rev_8_21_14_0_10_32_10</name>
    <dbReference type="NCBI Taxonomy" id="1975090"/>
    <lineage>
        <taxon>Bacteria</taxon>
        <taxon>Katanobacteria</taxon>
    </lineage>
</organism>
<dbReference type="GO" id="GO:0071555">
    <property type="term" value="P:cell wall organization"/>
    <property type="evidence" value="ECO:0007669"/>
    <property type="project" value="UniProtKB-KW"/>
</dbReference>
<dbReference type="HAMAP" id="MF_02213">
    <property type="entry name" value="Lipid_II_synth_GatD"/>
    <property type="match status" value="1"/>
</dbReference>
<dbReference type="Pfam" id="PF07685">
    <property type="entry name" value="GATase_3"/>
    <property type="match status" value="1"/>
</dbReference>
<dbReference type="GO" id="GO:0008360">
    <property type="term" value="P:regulation of cell shape"/>
    <property type="evidence" value="ECO:0007669"/>
    <property type="project" value="UniProtKB-KW"/>
</dbReference>
<dbReference type="Proteomes" id="UP000230214">
    <property type="component" value="Unassembled WGS sequence"/>
</dbReference>
<evidence type="ECO:0000256" key="2">
    <source>
        <dbReference type="HAMAP-Rule" id="MF_02213"/>
    </source>
</evidence>
<dbReference type="GO" id="GO:0016740">
    <property type="term" value="F:transferase activity"/>
    <property type="evidence" value="ECO:0007669"/>
    <property type="project" value="UniProtKB-KW"/>
</dbReference>
<keyword evidence="2" id="KW-0961">Cell wall biogenesis/degradation</keyword>
<keyword evidence="2" id="KW-0133">Cell shape</keyword>
<dbReference type="InterPro" id="IPR043702">
    <property type="entry name" value="Lipid_II_synth_GatD"/>
</dbReference>
<feature type="active site" evidence="2">
    <location>
        <position position="201"/>
    </location>
</feature>